<proteinExistence type="predicted"/>
<keyword evidence="2" id="KW-1185">Reference proteome</keyword>
<comment type="caution">
    <text evidence="1">The sequence shown here is derived from an EMBL/GenBank/DDBJ whole genome shotgun (WGS) entry which is preliminary data.</text>
</comment>
<evidence type="ECO:0000313" key="2">
    <source>
        <dbReference type="Proteomes" id="UP001057402"/>
    </source>
</evidence>
<evidence type="ECO:0000313" key="1">
    <source>
        <dbReference type="EMBL" id="KAI4342558.1"/>
    </source>
</evidence>
<organism evidence="1 2">
    <name type="scientific">Melastoma candidum</name>
    <dbReference type="NCBI Taxonomy" id="119954"/>
    <lineage>
        <taxon>Eukaryota</taxon>
        <taxon>Viridiplantae</taxon>
        <taxon>Streptophyta</taxon>
        <taxon>Embryophyta</taxon>
        <taxon>Tracheophyta</taxon>
        <taxon>Spermatophyta</taxon>
        <taxon>Magnoliopsida</taxon>
        <taxon>eudicotyledons</taxon>
        <taxon>Gunneridae</taxon>
        <taxon>Pentapetalae</taxon>
        <taxon>rosids</taxon>
        <taxon>malvids</taxon>
        <taxon>Myrtales</taxon>
        <taxon>Melastomataceae</taxon>
        <taxon>Melastomatoideae</taxon>
        <taxon>Melastomateae</taxon>
        <taxon>Melastoma</taxon>
    </lineage>
</organism>
<dbReference type="EMBL" id="CM042886">
    <property type="protein sequence ID" value="KAI4342558.1"/>
    <property type="molecule type" value="Genomic_DNA"/>
</dbReference>
<accession>A0ACB9P287</accession>
<dbReference type="Proteomes" id="UP001057402">
    <property type="component" value="Chromosome 7"/>
</dbReference>
<gene>
    <name evidence="1" type="ORF">MLD38_027175</name>
</gene>
<reference evidence="2" key="1">
    <citation type="journal article" date="2023" name="Front. Plant Sci.">
        <title>Chromosomal-level genome assembly of Melastoma candidum provides insights into trichome evolution.</title>
        <authorList>
            <person name="Zhong Y."/>
            <person name="Wu W."/>
            <person name="Sun C."/>
            <person name="Zou P."/>
            <person name="Liu Y."/>
            <person name="Dai S."/>
            <person name="Zhou R."/>
        </authorList>
    </citation>
    <scope>NUCLEOTIDE SEQUENCE [LARGE SCALE GENOMIC DNA]</scope>
</reference>
<sequence length="1555" mass="175171">MGHKKRAPIKQSSEPSPPIPPSDDFDPVKAECERALNALRRGNHTKALRLMKESSSRYEGSSPSAAALIYRVQGTIYLKISSLIDDPFAKGRHLRLAFESARKAVELSPDSIEFAHFYANLMFDNAIDGKEYEEVIAECERALRIESPVDPAKESLQDESQQRYQTAAERISQVQDDLRSLIQKCNIASLSSWMKNLGGGGEGGEKLKLIPIRRASEDPMEMRLVRQVRRPNEIKKATKTPEERRKEIEVRVAAARLLQQKSEPSIPGSEADKSVESSSGSTSGNKAGERRRGGGGRKVSSSAERRDWVRNYWNSVGEDIKEGVFRVRVSELKEHNVKEKEELAVEVLKDAVECAEGTGGWRFWTCCRCNEKFKDSESQMQHVVQDHLGSLLPKMQSVLPQNVDYEWTDMILQFDWKPHDVSFAVEMIESWQQKCRTGDNADDDCDDCFKDAWESSPDKEDDRVFGCNGCDDVENNNFGNANGFFTCSAQSVKWPISDDLERAKLLERIHALFEVLIRNKCLASGHLMKVLQFTTEELQGIESGPLLLQHGVDRSPACICFLGASQLRKILKFLQEQCQNAGLSNHHEKSSEAIDEAGFVSQDLDVRERVVLIGDELCLALDSQKSGSPTAAKESTAACDATGTVATYVPVDTDSLLSWMYASPSGIEQLRSWVRRKEERRSQGLEVLLKLEKEFYILQSICERKIDLLGFEDNLQTVEELCRDESKRRKNTEEYVHRSFESVLRKRSEELRGEKTDAILLGGKTELDTIMGILREAEVLNANQFGYEDGYGGVSSNLCDLESGEEEDWISKEYLHQVDTCIEVTIQKQKEECNSEISKIDARIMRNVANMQQLELKLEALSGYDYREIIAPLVKSYMKIRLEDLAEKDATEKSDAAREAFLAELALDSKKSLKGGIDSSKQAQERSKDKKKHKENRKNKDPKASGINEHLLINHDTDEVDSLPVVSDDDHKDIDLPLVPNDAELKEMDEMRRKIELEAEERKLEETLEYQRRLEDEAKQRQLAEQHKKSFKRKEEMFLDMNLEVQADDDDKKKQSTNHIQSGEENGIVDADEVESVFPVLDITVASATNQRSMVMEKSEGLSNGMFPEEGATSDKRSGRRGRRHKHSSKSSDGKHETSGKGNLELKGGSVESLTTQDHQSKTLRQLQAEEDDEERFQADLKQAVRQSLAVTTLQKVPFAAAEEGFAHRETVGGTADATDVVGAGLQNEVGEYNCFLNVIIQSLWHIRQFRNEFLKRSPLDHAHVGDPCVVCALYDIFTALSLAAADGRREPVAPASLRIALSNLYPDSNFFQEGQMNDASEVLAVIFDCLHKSFTRGSNISIDESTNVNSKGSWDCKACLVHSLFGMDIFEQMNCYNCGLESRHLKYTSFFHNINASALRTMKVMCAESSFDELLNLVEMNHQLACDSDVNGCGKLNHIHHFLSAPPHIFTTVLGWQNTCENVADIAATLAALSSEIDISVLYRGLDPKQRHSLVSVVCYYGQHYHCFAYGHEQDLWIMYDDQTVKVIGSWEDVLTACEKGHLQPQVLFFEAVK</sequence>
<protein>
    <submittedName>
        <fullName evidence="1">Uncharacterized protein</fullName>
    </submittedName>
</protein>
<name>A0ACB9P287_9MYRT</name>